<comment type="caution">
    <text evidence="1">The sequence shown here is derived from an EMBL/GenBank/DDBJ whole genome shotgun (WGS) entry which is preliminary data.</text>
</comment>
<reference evidence="1" key="1">
    <citation type="submission" date="2021-05" db="EMBL/GenBank/DDBJ databases">
        <authorList>
            <person name="Pan Q."/>
            <person name="Jouanno E."/>
            <person name="Zahm M."/>
            <person name="Klopp C."/>
            <person name="Cabau C."/>
            <person name="Louis A."/>
            <person name="Berthelot C."/>
            <person name="Parey E."/>
            <person name="Roest Crollius H."/>
            <person name="Montfort J."/>
            <person name="Robinson-Rechavi M."/>
            <person name="Bouchez O."/>
            <person name="Lampietro C."/>
            <person name="Lopez Roques C."/>
            <person name="Donnadieu C."/>
            <person name="Postlethwait J."/>
            <person name="Bobe J."/>
            <person name="Dillon D."/>
            <person name="Chandos A."/>
            <person name="von Hippel F."/>
            <person name="Guiguen Y."/>
        </authorList>
    </citation>
    <scope>NUCLEOTIDE SEQUENCE</scope>
    <source>
        <strain evidence="1">YG-Jan2019</strain>
    </source>
</reference>
<dbReference type="EMBL" id="CM055739">
    <property type="protein sequence ID" value="KAJ8003664.1"/>
    <property type="molecule type" value="Genomic_DNA"/>
</dbReference>
<evidence type="ECO:0000313" key="2">
    <source>
        <dbReference type="Proteomes" id="UP001157502"/>
    </source>
</evidence>
<organism evidence="1 2">
    <name type="scientific">Dallia pectoralis</name>
    <name type="common">Alaska blackfish</name>
    <dbReference type="NCBI Taxonomy" id="75939"/>
    <lineage>
        <taxon>Eukaryota</taxon>
        <taxon>Metazoa</taxon>
        <taxon>Chordata</taxon>
        <taxon>Craniata</taxon>
        <taxon>Vertebrata</taxon>
        <taxon>Euteleostomi</taxon>
        <taxon>Actinopterygii</taxon>
        <taxon>Neopterygii</taxon>
        <taxon>Teleostei</taxon>
        <taxon>Protacanthopterygii</taxon>
        <taxon>Esociformes</taxon>
        <taxon>Umbridae</taxon>
        <taxon>Dallia</taxon>
    </lineage>
</organism>
<proteinExistence type="predicted"/>
<dbReference type="Proteomes" id="UP001157502">
    <property type="component" value="Chromosome 12"/>
</dbReference>
<sequence length="88" mass="9544">MTGASGAERFTQAPGYAVNRHDFKGVPGRIQISRHLRLLLSDNFYDGIADRSADARTKRAESVSEPRSTGSRGCLRRLSPGPVDSRAA</sequence>
<keyword evidence="2" id="KW-1185">Reference proteome</keyword>
<gene>
    <name evidence="1" type="ORF">DPEC_G00150680</name>
</gene>
<accession>A0ACC2GJ00</accession>
<protein>
    <submittedName>
        <fullName evidence="1">Uncharacterized protein</fullName>
    </submittedName>
</protein>
<evidence type="ECO:0000313" key="1">
    <source>
        <dbReference type="EMBL" id="KAJ8003664.1"/>
    </source>
</evidence>
<name>A0ACC2GJ00_DALPE</name>